<dbReference type="EMBL" id="JAMKFB020000006">
    <property type="protein sequence ID" value="KAL0190277.1"/>
    <property type="molecule type" value="Genomic_DNA"/>
</dbReference>
<reference evidence="2 3" key="1">
    <citation type="submission" date="2024-05" db="EMBL/GenBank/DDBJ databases">
        <title>Genome sequencing and assembly of Indian major carp, Cirrhinus mrigala (Hamilton, 1822).</title>
        <authorList>
            <person name="Mohindra V."/>
            <person name="Chowdhury L.M."/>
            <person name="Lal K."/>
            <person name="Jena J.K."/>
        </authorList>
    </citation>
    <scope>NUCLEOTIDE SEQUENCE [LARGE SCALE GENOMIC DNA]</scope>
    <source>
        <strain evidence="2">CM1030</strain>
        <tissue evidence="2">Blood</tissue>
    </source>
</reference>
<dbReference type="Proteomes" id="UP001529510">
    <property type="component" value="Unassembled WGS sequence"/>
</dbReference>
<comment type="caution">
    <text evidence="2">The sequence shown here is derived from an EMBL/GenBank/DDBJ whole genome shotgun (WGS) entry which is preliminary data.</text>
</comment>
<feature type="region of interest" description="Disordered" evidence="1">
    <location>
        <begin position="1"/>
        <end position="50"/>
    </location>
</feature>
<organism evidence="2 3">
    <name type="scientific">Cirrhinus mrigala</name>
    <name type="common">Mrigala</name>
    <dbReference type="NCBI Taxonomy" id="683832"/>
    <lineage>
        <taxon>Eukaryota</taxon>
        <taxon>Metazoa</taxon>
        <taxon>Chordata</taxon>
        <taxon>Craniata</taxon>
        <taxon>Vertebrata</taxon>
        <taxon>Euteleostomi</taxon>
        <taxon>Actinopterygii</taxon>
        <taxon>Neopterygii</taxon>
        <taxon>Teleostei</taxon>
        <taxon>Ostariophysi</taxon>
        <taxon>Cypriniformes</taxon>
        <taxon>Cyprinidae</taxon>
        <taxon>Labeoninae</taxon>
        <taxon>Labeonini</taxon>
        <taxon>Cirrhinus</taxon>
    </lineage>
</organism>
<feature type="non-terminal residue" evidence="2">
    <location>
        <position position="1"/>
    </location>
</feature>
<protein>
    <submittedName>
        <fullName evidence="2">Uncharacterized protein</fullName>
    </submittedName>
</protein>
<feature type="compositionally biased region" description="Basic and acidic residues" evidence="1">
    <location>
        <begin position="40"/>
        <end position="50"/>
    </location>
</feature>
<sequence>EYGGILEVRGTRNTDPEPVFHPGSGFQIHRPSVQQWPHGKRGEEQMLNKY</sequence>
<accession>A0ABD0QVN4</accession>
<keyword evidence="3" id="KW-1185">Reference proteome</keyword>
<evidence type="ECO:0000313" key="3">
    <source>
        <dbReference type="Proteomes" id="UP001529510"/>
    </source>
</evidence>
<evidence type="ECO:0000313" key="2">
    <source>
        <dbReference type="EMBL" id="KAL0190277.1"/>
    </source>
</evidence>
<name>A0ABD0QVN4_CIRMR</name>
<evidence type="ECO:0000256" key="1">
    <source>
        <dbReference type="SAM" id="MobiDB-lite"/>
    </source>
</evidence>
<gene>
    <name evidence="2" type="ORF">M9458_012975</name>
</gene>
<proteinExistence type="predicted"/>
<dbReference type="AlphaFoldDB" id="A0ABD0QVN4"/>